<organism evidence="2 3">
    <name type="scientific">candidate division TA06 bacterium</name>
    <dbReference type="NCBI Taxonomy" id="2250710"/>
    <lineage>
        <taxon>Bacteria</taxon>
        <taxon>Bacteria division TA06</taxon>
    </lineage>
</organism>
<protein>
    <submittedName>
        <fullName evidence="2">Uncharacterized protein</fullName>
    </submittedName>
</protein>
<keyword evidence="1" id="KW-0472">Membrane</keyword>
<comment type="caution">
    <text evidence="2">The sequence shown here is derived from an EMBL/GenBank/DDBJ whole genome shotgun (WGS) entry which is preliminary data.</text>
</comment>
<keyword evidence="1" id="KW-0812">Transmembrane</keyword>
<feature type="transmembrane region" description="Helical" evidence="1">
    <location>
        <begin position="110"/>
        <end position="131"/>
    </location>
</feature>
<reference evidence="2 3" key="1">
    <citation type="submission" date="2018-06" db="EMBL/GenBank/DDBJ databases">
        <title>Extensive metabolic versatility and redundancy in microbially diverse, dynamic hydrothermal sediments.</title>
        <authorList>
            <person name="Dombrowski N."/>
            <person name="Teske A."/>
            <person name="Baker B.J."/>
        </authorList>
    </citation>
    <scope>NUCLEOTIDE SEQUENCE [LARGE SCALE GENOMIC DNA]</scope>
    <source>
        <strain evidence="2">B35_G9</strain>
    </source>
</reference>
<feature type="transmembrane region" description="Helical" evidence="1">
    <location>
        <begin position="77"/>
        <end position="98"/>
    </location>
</feature>
<evidence type="ECO:0000313" key="3">
    <source>
        <dbReference type="Proteomes" id="UP000282321"/>
    </source>
</evidence>
<dbReference type="Gene3D" id="1.10.10.1320">
    <property type="entry name" value="Anti-sigma factor, zinc-finger domain"/>
    <property type="match status" value="1"/>
</dbReference>
<evidence type="ECO:0000256" key="1">
    <source>
        <dbReference type="SAM" id="Phobius"/>
    </source>
</evidence>
<evidence type="ECO:0000313" key="2">
    <source>
        <dbReference type="EMBL" id="RKX64551.1"/>
    </source>
</evidence>
<dbReference type="Proteomes" id="UP000282321">
    <property type="component" value="Unassembled WGS sequence"/>
</dbReference>
<dbReference type="InterPro" id="IPR041916">
    <property type="entry name" value="Anti_sigma_zinc_sf"/>
</dbReference>
<dbReference type="EMBL" id="QNBC01000151">
    <property type="protein sequence ID" value="RKX64551.1"/>
    <property type="molecule type" value="Genomic_DNA"/>
</dbReference>
<gene>
    <name evidence="2" type="ORF">DRP44_08115</name>
</gene>
<name>A0A660S4M9_UNCT6</name>
<dbReference type="AlphaFoldDB" id="A0A660S4M9"/>
<proteinExistence type="predicted"/>
<keyword evidence="1" id="KW-1133">Transmembrane helix</keyword>
<accession>A0A660S4M9</accession>
<sequence length="148" mass="17590">MKHDYYKILIEKRISGMISDSELHELNEHLKSCEECRHDLEEAEKMNKLLSGYKYKSPEDKLWEHYKSNIYAKIERGIGWIFFSIGAIILLVTSTFYFIRDFLLDNNVPIFIRVGVALLVIGIVILLISIIRERIFFNKNERYKEVEK</sequence>